<dbReference type="EMBL" id="HG994372">
    <property type="protein sequence ID" value="CAF2115949.1"/>
    <property type="molecule type" value="Genomic_DNA"/>
</dbReference>
<dbReference type="AlphaFoldDB" id="A0A816UXT6"/>
<proteinExistence type="predicted"/>
<reference evidence="2" key="1">
    <citation type="submission" date="2021-01" db="EMBL/GenBank/DDBJ databases">
        <authorList>
            <consortium name="Genoscope - CEA"/>
            <person name="William W."/>
        </authorList>
    </citation>
    <scope>NUCLEOTIDE SEQUENCE</scope>
</reference>
<dbReference type="Proteomes" id="UP001295469">
    <property type="component" value="Chromosome C08"/>
</dbReference>
<feature type="coiled-coil region" evidence="1">
    <location>
        <begin position="49"/>
        <end position="83"/>
    </location>
</feature>
<sequence>KRLPKEQAGLIVRGTVVKGIIGFLGYELGTMMFSQAPKIGRYELLLQQVREATEKHEGTLRALDKCEEELVQMEEKFNKLLMKKYDSRASKN</sequence>
<feature type="non-terminal residue" evidence="2">
    <location>
        <position position="92"/>
    </location>
</feature>
<name>A0A816UXT6_BRANA</name>
<protein>
    <submittedName>
        <fullName evidence="2">(rape) hypothetical protein</fullName>
    </submittedName>
</protein>
<evidence type="ECO:0000256" key="1">
    <source>
        <dbReference type="SAM" id="Coils"/>
    </source>
</evidence>
<gene>
    <name evidence="2" type="ORF">DARMORV10_C08P48570.1</name>
</gene>
<organism evidence="2">
    <name type="scientific">Brassica napus</name>
    <name type="common">Rape</name>
    <dbReference type="NCBI Taxonomy" id="3708"/>
    <lineage>
        <taxon>Eukaryota</taxon>
        <taxon>Viridiplantae</taxon>
        <taxon>Streptophyta</taxon>
        <taxon>Embryophyta</taxon>
        <taxon>Tracheophyta</taxon>
        <taxon>Spermatophyta</taxon>
        <taxon>Magnoliopsida</taxon>
        <taxon>eudicotyledons</taxon>
        <taxon>Gunneridae</taxon>
        <taxon>Pentapetalae</taxon>
        <taxon>rosids</taxon>
        <taxon>malvids</taxon>
        <taxon>Brassicales</taxon>
        <taxon>Brassicaceae</taxon>
        <taxon>Brassiceae</taxon>
        <taxon>Brassica</taxon>
    </lineage>
</organism>
<accession>A0A816UXT6</accession>
<evidence type="ECO:0000313" key="2">
    <source>
        <dbReference type="EMBL" id="CAF2115949.1"/>
    </source>
</evidence>
<keyword evidence="1" id="KW-0175">Coiled coil</keyword>